<name>A0A0C4Y5Z9_9BURK</name>
<feature type="active site" evidence="9">
    <location>
        <position position="180"/>
    </location>
</feature>
<proteinExistence type="inferred from homology"/>
<evidence type="ECO:0000256" key="9">
    <source>
        <dbReference type="HAMAP-Rule" id="MF_01808"/>
    </source>
</evidence>
<accession>A0A0C4Y5Z9</accession>
<comment type="subcellular location">
    <subcellularLocation>
        <location evidence="1 9">Cytoplasm</location>
    </subcellularLocation>
</comment>
<dbReference type="SUPFAM" id="SSF47823">
    <property type="entry name" value="lambda integrase-like, N-terminal domain"/>
    <property type="match status" value="1"/>
</dbReference>
<dbReference type="GO" id="GO:0007059">
    <property type="term" value="P:chromosome segregation"/>
    <property type="evidence" value="ECO:0007669"/>
    <property type="project" value="UniProtKB-UniRule"/>
</dbReference>
<dbReference type="CDD" id="cd00798">
    <property type="entry name" value="INT_XerDC_C"/>
    <property type="match status" value="1"/>
</dbReference>
<dbReference type="Gene3D" id="1.10.150.130">
    <property type="match status" value="1"/>
</dbReference>
<evidence type="ECO:0000256" key="2">
    <source>
        <dbReference type="ARBA" id="ARBA00022490"/>
    </source>
</evidence>
<evidence type="ECO:0000259" key="11">
    <source>
        <dbReference type="PROSITE" id="PS51898"/>
    </source>
</evidence>
<keyword evidence="8 9" id="KW-0131">Cell cycle</keyword>
<dbReference type="InterPro" id="IPR013762">
    <property type="entry name" value="Integrase-like_cat_sf"/>
</dbReference>
<evidence type="ECO:0000256" key="5">
    <source>
        <dbReference type="ARBA" id="ARBA00022908"/>
    </source>
</evidence>
<keyword evidence="6 9" id="KW-0238">DNA-binding</keyword>
<dbReference type="HAMAP" id="MF_01808">
    <property type="entry name" value="Recomb_XerC_XerD"/>
    <property type="match status" value="1"/>
</dbReference>
<dbReference type="RefSeq" id="WP_236701952.1">
    <property type="nucleotide sequence ID" value="NZ_CP010536.1"/>
</dbReference>
<sequence>MAPRRARKAASPVAKKPAARKQAAEAPLGKPPPDPVVLRYLEWLASSRKLAVHTLTNYARDLSVLQAHAARHAPGIALLSLQTHHIRAFAARMHGGGLAGTSIARTLSAWRGFFLWAARHGLGVEANPVDGVRAPKSGHRLPKALSVEHAVALVSHSAGDGAEGRRDQAVYELFYSSGLRVSELVQLDARYAEDGEYRSAGWIDMDGAEVTVIGKGSRRRTVPVGSKAMEALRAWLAVRPELLRPGALPDDAHALFLSVRGRRLPARTVQLRIKQQALRAGVPTDVHPHMLRHSFATHVLQSSGDLRAVQEMLGHASVATTQIYTALDFQHLAKVYDKAHPRAGRAHSGPAPVVARVVAPEVAPVAAPKAVDEGKDAEDAEAGKDG</sequence>
<dbReference type="EMBL" id="CP010536">
    <property type="protein sequence ID" value="AJG17534.1"/>
    <property type="molecule type" value="Genomic_DNA"/>
</dbReference>
<organism evidence="13 14">
    <name type="scientific">Cupriavidus basilensis</name>
    <dbReference type="NCBI Taxonomy" id="68895"/>
    <lineage>
        <taxon>Bacteria</taxon>
        <taxon>Pseudomonadati</taxon>
        <taxon>Pseudomonadota</taxon>
        <taxon>Betaproteobacteria</taxon>
        <taxon>Burkholderiales</taxon>
        <taxon>Burkholderiaceae</taxon>
        <taxon>Cupriavidus</taxon>
    </lineage>
</organism>
<evidence type="ECO:0000256" key="8">
    <source>
        <dbReference type="ARBA" id="ARBA00023306"/>
    </source>
</evidence>
<feature type="region of interest" description="Disordered" evidence="10">
    <location>
        <begin position="366"/>
        <end position="386"/>
    </location>
</feature>
<feature type="active site" evidence="9">
    <location>
        <position position="215"/>
    </location>
</feature>
<keyword evidence="5 9" id="KW-0229">DNA integration</keyword>
<dbReference type="GO" id="GO:0006313">
    <property type="term" value="P:DNA transposition"/>
    <property type="evidence" value="ECO:0007669"/>
    <property type="project" value="UniProtKB-UniRule"/>
</dbReference>
<feature type="domain" description="Core-binding (CB)" evidence="12">
    <location>
        <begin position="31"/>
        <end position="118"/>
    </location>
</feature>
<evidence type="ECO:0000256" key="10">
    <source>
        <dbReference type="SAM" id="MobiDB-lite"/>
    </source>
</evidence>
<dbReference type="PANTHER" id="PTHR30349:SF81">
    <property type="entry name" value="TYROSINE RECOMBINASE XERC"/>
    <property type="match status" value="1"/>
</dbReference>
<evidence type="ECO:0000256" key="7">
    <source>
        <dbReference type="ARBA" id="ARBA00023172"/>
    </source>
</evidence>
<evidence type="ECO:0000256" key="3">
    <source>
        <dbReference type="ARBA" id="ARBA00022618"/>
    </source>
</evidence>
<dbReference type="GO" id="GO:0005737">
    <property type="term" value="C:cytoplasm"/>
    <property type="evidence" value="ECO:0007669"/>
    <property type="project" value="UniProtKB-SubCell"/>
</dbReference>
<dbReference type="GO" id="GO:0003677">
    <property type="term" value="F:DNA binding"/>
    <property type="evidence" value="ECO:0007669"/>
    <property type="project" value="UniProtKB-UniRule"/>
</dbReference>
<evidence type="ECO:0000313" key="13">
    <source>
        <dbReference type="EMBL" id="AJG17534.1"/>
    </source>
</evidence>
<dbReference type="GO" id="GO:0051301">
    <property type="term" value="P:cell division"/>
    <property type="evidence" value="ECO:0007669"/>
    <property type="project" value="UniProtKB-KW"/>
</dbReference>
<dbReference type="InterPro" id="IPR044068">
    <property type="entry name" value="CB"/>
</dbReference>
<keyword evidence="3 9" id="KW-0132">Cell division</keyword>
<evidence type="ECO:0000256" key="6">
    <source>
        <dbReference type="ARBA" id="ARBA00023125"/>
    </source>
</evidence>
<dbReference type="Gene3D" id="1.10.443.10">
    <property type="entry name" value="Intergrase catalytic core"/>
    <property type="match status" value="1"/>
</dbReference>
<keyword evidence="14" id="KW-1185">Reference proteome</keyword>
<keyword evidence="7 9" id="KW-0233">DNA recombination</keyword>
<protein>
    <recommendedName>
        <fullName evidence="9">Tyrosine recombinase XerC</fullName>
    </recommendedName>
</protein>
<feature type="domain" description="Tyr recombinase" evidence="11">
    <location>
        <begin position="140"/>
        <end position="337"/>
    </location>
</feature>
<evidence type="ECO:0000256" key="1">
    <source>
        <dbReference type="ARBA" id="ARBA00004496"/>
    </source>
</evidence>
<keyword evidence="4 9" id="KW-0159">Chromosome partition</keyword>
<reference evidence="13 14" key="1">
    <citation type="journal article" date="2015" name="Genome Announc.">
        <title>Complete Genome Sequence of Cupriavidus basilensis 4G11, Isolated from the Oak Ridge Field Research Center Site.</title>
        <authorList>
            <person name="Ray J."/>
            <person name="Waters R.J."/>
            <person name="Skerker J.M."/>
            <person name="Kuehl J.V."/>
            <person name="Price M.N."/>
            <person name="Huang J."/>
            <person name="Chakraborty R."/>
            <person name="Arkin A.P."/>
            <person name="Deutschbauer A."/>
        </authorList>
    </citation>
    <scope>NUCLEOTIDE SEQUENCE [LARGE SCALE GENOMIC DNA]</scope>
    <source>
        <strain evidence="13">4G11</strain>
    </source>
</reference>
<feature type="active site" evidence="9">
    <location>
        <position position="292"/>
    </location>
</feature>
<feature type="region of interest" description="Disordered" evidence="10">
    <location>
        <begin position="1"/>
        <end position="30"/>
    </location>
</feature>
<evidence type="ECO:0000259" key="12">
    <source>
        <dbReference type="PROSITE" id="PS51900"/>
    </source>
</evidence>
<dbReference type="PANTHER" id="PTHR30349">
    <property type="entry name" value="PHAGE INTEGRASE-RELATED"/>
    <property type="match status" value="1"/>
</dbReference>
<evidence type="ECO:0000313" key="14">
    <source>
        <dbReference type="Proteomes" id="UP000031843"/>
    </source>
</evidence>
<comment type="subunit">
    <text evidence="9">Forms a cyclic heterotetrameric complex composed of two molecules of XerC and two molecules of XerD.</text>
</comment>
<dbReference type="InterPro" id="IPR050090">
    <property type="entry name" value="Tyrosine_recombinase_XerCD"/>
</dbReference>
<dbReference type="InterPro" id="IPR010998">
    <property type="entry name" value="Integrase_recombinase_N"/>
</dbReference>
<dbReference type="InterPro" id="IPR011010">
    <property type="entry name" value="DNA_brk_join_enz"/>
</dbReference>
<dbReference type="Proteomes" id="UP000031843">
    <property type="component" value="Chromosome main"/>
</dbReference>
<dbReference type="GO" id="GO:0009037">
    <property type="term" value="F:tyrosine-based site-specific recombinase activity"/>
    <property type="evidence" value="ECO:0007669"/>
    <property type="project" value="UniProtKB-UniRule"/>
</dbReference>
<dbReference type="Pfam" id="PF02899">
    <property type="entry name" value="Phage_int_SAM_1"/>
    <property type="match status" value="1"/>
</dbReference>
<dbReference type="KEGG" id="cbw:RR42_m0119"/>
<dbReference type="STRING" id="68895.RR42_m0119"/>
<evidence type="ECO:0000256" key="4">
    <source>
        <dbReference type="ARBA" id="ARBA00022829"/>
    </source>
</evidence>
<feature type="active site" evidence="9">
    <location>
        <position position="289"/>
    </location>
</feature>
<dbReference type="Pfam" id="PF00589">
    <property type="entry name" value="Phage_integrase"/>
    <property type="match status" value="1"/>
</dbReference>
<dbReference type="PROSITE" id="PS51900">
    <property type="entry name" value="CB"/>
    <property type="match status" value="1"/>
</dbReference>
<feature type="active site" evidence="9">
    <location>
        <position position="315"/>
    </location>
</feature>
<comment type="similarity">
    <text evidence="9">Belongs to the 'phage' integrase family. XerC subfamily.</text>
</comment>
<dbReference type="SUPFAM" id="SSF56349">
    <property type="entry name" value="DNA breaking-rejoining enzymes"/>
    <property type="match status" value="1"/>
</dbReference>
<gene>
    <name evidence="9" type="primary">xerC</name>
    <name evidence="13" type="ORF">RR42_m0119</name>
</gene>
<dbReference type="InterPro" id="IPR004107">
    <property type="entry name" value="Integrase_SAM-like_N"/>
</dbReference>
<comment type="function">
    <text evidence="9">Site-specific tyrosine recombinase, which acts by catalyzing the cutting and rejoining of the recombining DNA molecules. The XerC-XerD complex is essential to convert dimers of the bacterial chromosome into monomers to permit their segregation at cell division. It also contributes to the segregational stability of plasmids.</text>
</comment>
<dbReference type="InterPro" id="IPR002104">
    <property type="entry name" value="Integrase_catalytic"/>
</dbReference>
<dbReference type="InterPro" id="IPR023009">
    <property type="entry name" value="Tyrosine_recombinase_XerC/XerD"/>
</dbReference>
<dbReference type="PROSITE" id="PS51898">
    <property type="entry name" value="TYR_RECOMBINASE"/>
    <property type="match status" value="1"/>
</dbReference>
<keyword evidence="2 9" id="KW-0963">Cytoplasm</keyword>
<feature type="active site" description="O-(3'-phospho-DNA)-tyrosine intermediate" evidence="9">
    <location>
        <position position="324"/>
    </location>
</feature>
<dbReference type="AlphaFoldDB" id="A0A0C4Y5Z9"/>